<dbReference type="CDD" id="cd03505">
    <property type="entry name" value="Delta9-FADS-like"/>
    <property type="match status" value="1"/>
</dbReference>
<feature type="transmembrane region" description="Helical" evidence="12">
    <location>
        <begin position="165"/>
        <end position="187"/>
    </location>
</feature>
<dbReference type="Pfam" id="PF00487">
    <property type="entry name" value="FA_desaturase"/>
    <property type="match status" value="1"/>
</dbReference>
<dbReference type="RefSeq" id="WP_101264581.1">
    <property type="nucleotide sequence ID" value="NZ_NWTK01000002.1"/>
</dbReference>
<evidence type="ECO:0000256" key="4">
    <source>
        <dbReference type="ARBA" id="ARBA00022692"/>
    </source>
</evidence>
<sequence>MPVTTSAPAPEPSQHHDDIIYPALIPFSLVHLACFAAIWTGITWQAAILGIVLYVVRMFGVTGGYHRYFSHRAYSTSRFFQFVLACLAQSSAQKSVIWWAAKHRHHHKYSDMENDVHSPRHRGFLYSHVGWIFARQHDKADLSTVGDLTRYRELMWLHKFETAPAIVLAVACFLFAGWSGLVVGFFWSTVACYHGTFGINSLAHVSGRKRYVTGDDSRNNWLLAIFTLGEGWHNNHHAYQSSARQGFRWWEYDPTYYMLCILSWIGLVRDLKQPPQQVLRNEQRLGTKVINRAAEQLAAHFDPDRIAKTISATLHGPELQKLQDALENARHRTGDAVAAFHLPHLPSRDEFMATARQMFAKTRSLDDIIDRAYDYFLAAVGTRLAAVPVPATAGMTR</sequence>
<keyword evidence="10 12" id="KW-0472">Membrane</keyword>
<dbReference type="InterPro" id="IPR005804">
    <property type="entry name" value="FA_desaturase_dom"/>
</dbReference>
<evidence type="ECO:0000259" key="13">
    <source>
        <dbReference type="Pfam" id="PF00487"/>
    </source>
</evidence>
<keyword evidence="6 12" id="KW-1133">Transmembrane helix</keyword>
<feature type="transmembrane region" description="Helical" evidence="12">
    <location>
        <begin position="79"/>
        <end position="101"/>
    </location>
</feature>
<feature type="transmembrane region" description="Helical" evidence="12">
    <location>
        <begin position="20"/>
        <end position="39"/>
    </location>
</feature>
<evidence type="ECO:0000256" key="10">
    <source>
        <dbReference type="ARBA" id="ARBA00023136"/>
    </source>
</evidence>
<evidence type="ECO:0000256" key="12">
    <source>
        <dbReference type="SAM" id="Phobius"/>
    </source>
</evidence>
<dbReference type="PRINTS" id="PR00075">
    <property type="entry name" value="FACDDSATRASE"/>
</dbReference>
<protein>
    <submittedName>
        <fullName evidence="14">Acyl-CoA desaturase</fullName>
    </submittedName>
</protein>
<dbReference type="InterPro" id="IPR015876">
    <property type="entry name" value="Acyl-CoA_DS"/>
</dbReference>
<keyword evidence="3" id="KW-0444">Lipid biosynthesis</keyword>
<organism evidence="14 15">
    <name type="scientific">Thalassospira marina</name>
    <dbReference type="NCBI Taxonomy" id="2048283"/>
    <lineage>
        <taxon>Bacteria</taxon>
        <taxon>Pseudomonadati</taxon>
        <taxon>Pseudomonadota</taxon>
        <taxon>Alphaproteobacteria</taxon>
        <taxon>Rhodospirillales</taxon>
        <taxon>Thalassospiraceae</taxon>
        <taxon>Thalassospira</taxon>
    </lineage>
</organism>
<evidence type="ECO:0000313" key="14">
    <source>
        <dbReference type="EMBL" id="PKR55533.1"/>
    </source>
</evidence>
<evidence type="ECO:0000313" key="15">
    <source>
        <dbReference type="Proteomes" id="UP000233597"/>
    </source>
</evidence>
<comment type="similarity">
    <text evidence="2">Belongs to the fatty acid desaturase type 2 family.</text>
</comment>
<evidence type="ECO:0000256" key="5">
    <source>
        <dbReference type="ARBA" id="ARBA00022832"/>
    </source>
</evidence>
<accession>A0A2N3KYC6</accession>
<evidence type="ECO:0000256" key="2">
    <source>
        <dbReference type="ARBA" id="ARBA00008749"/>
    </source>
</evidence>
<evidence type="ECO:0000256" key="8">
    <source>
        <dbReference type="ARBA" id="ARBA00023004"/>
    </source>
</evidence>
<dbReference type="GO" id="GO:0016020">
    <property type="term" value="C:membrane"/>
    <property type="evidence" value="ECO:0007669"/>
    <property type="project" value="UniProtKB-SubCell"/>
</dbReference>
<evidence type="ECO:0000256" key="1">
    <source>
        <dbReference type="ARBA" id="ARBA00004141"/>
    </source>
</evidence>
<dbReference type="OrthoDB" id="19906at2"/>
<feature type="transmembrane region" description="Helical" evidence="12">
    <location>
        <begin position="46"/>
        <end position="67"/>
    </location>
</feature>
<evidence type="ECO:0000256" key="7">
    <source>
        <dbReference type="ARBA" id="ARBA00023002"/>
    </source>
</evidence>
<keyword evidence="8" id="KW-0408">Iron</keyword>
<dbReference type="Proteomes" id="UP000233597">
    <property type="component" value="Unassembled WGS sequence"/>
</dbReference>
<dbReference type="GO" id="GO:0016717">
    <property type="term" value="F:oxidoreductase activity, acting on paired donors, with oxidation of a pair of donors resulting in the reduction of molecular oxygen to two molecules of water"/>
    <property type="evidence" value="ECO:0007669"/>
    <property type="project" value="InterPro"/>
</dbReference>
<proteinExistence type="inferred from homology"/>
<keyword evidence="11" id="KW-0275">Fatty acid biosynthesis</keyword>
<gene>
    <name evidence="14" type="ORF">COO20_05040</name>
</gene>
<comment type="subcellular location">
    <subcellularLocation>
        <location evidence="1">Membrane</location>
        <topology evidence="1">Multi-pass membrane protein</topology>
    </subcellularLocation>
</comment>
<feature type="domain" description="Fatty acid desaturase" evidence="13">
    <location>
        <begin position="43"/>
        <end position="256"/>
    </location>
</feature>
<comment type="caution">
    <text evidence="14">The sequence shown here is derived from an EMBL/GenBank/DDBJ whole genome shotgun (WGS) entry which is preliminary data.</text>
</comment>
<keyword evidence="7" id="KW-0560">Oxidoreductase</keyword>
<name>A0A2N3KYC6_9PROT</name>
<evidence type="ECO:0000256" key="6">
    <source>
        <dbReference type="ARBA" id="ARBA00022989"/>
    </source>
</evidence>
<dbReference type="AlphaFoldDB" id="A0A2N3KYC6"/>
<evidence type="ECO:0000256" key="3">
    <source>
        <dbReference type="ARBA" id="ARBA00022516"/>
    </source>
</evidence>
<evidence type="ECO:0000256" key="9">
    <source>
        <dbReference type="ARBA" id="ARBA00023098"/>
    </source>
</evidence>
<dbReference type="PANTHER" id="PTHR11351">
    <property type="entry name" value="ACYL-COA DESATURASE"/>
    <property type="match status" value="1"/>
</dbReference>
<keyword evidence="4 12" id="KW-0812">Transmembrane</keyword>
<dbReference type="PANTHER" id="PTHR11351:SF31">
    <property type="entry name" value="DESATURASE 1, ISOFORM A-RELATED"/>
    <property type="match status" value="1"/>
</dbReference>
<keyword evidence="5" id="KW-0276">Fatty acid metabolism</keyword>
<dbReference type="GO" id="GO:0006633">
    <property type="term" value="P:fatty acid biosynthetic process"/>
    <property type="evidence" value="ECO:0007669"/>
    <property type="project" value="UniProtKB-KW"/>
</dbReference>
<keyword evidence="9" id="KW-0443">Lipid metabolism</keyword>
<reference evidence="14 15" key="1">
    <citation type="submission" date="2017-09" db="EMBL/GenBank/DDBJ databases">
        <title>Biodiversity and function of Thalassospira species in the particle-attached aromatic-hydrocarbon-degrading consortia from the surface seawater of the South China Sea.</title>
        <authorList>
            <person name="Dong C."/>
            <person name="Liu R."/>
            <person name="Shao Z."/>
        </authorList>
    </citation>
    <scope>NUCLEOTIDE SEQUENCE [LARGE SCALE GENOMIC DNA]</scope>
    <source>
        <strain evidence="14 15">CSC1P2</strain>
    </source>
</reference>
<evidence type="ECO:0000256" key="11">
    <source>
        <dbReference type="ARBA" id="ARBA00023160"/>
    </source>
</evidence>
<dbReference type="EMBL" id="NWTK01000002">
    <property type="protein sequence ID" value="PKR55533.1"/>
    <property type="molecule type" value="Genomic_DNA"/>
</dbReference>